<feature type="region of interest" description="Disordered" evidence="11">
    <location>
        <begin position="190"/>
        <end position="209"/>
    </location>
</feature>
<keyword evidence="15" id="KW-1185">Reference proteome</keyword>
<dbReference type="OrthoDB" id="435980at2759"/>
<keyword evidence="3" id="KW-0409">Iron storage</keyword>
<dbReference type="RefSeq" id="XP_020066051.1">
    <property type="nucleotide sequence ID" value="XM_020209342.1"/>
</dbReference>
<keyword evidence="6 12" id="KW-0812">Transmembrane</keyword>
<feature type="domain" description="Cation efflux protein transmembrane" evidence="13">
    <location>
        <begin position="225"/>
        <end position="313"/>
    </location>
</feature>
<name>A0A1E4SN25_9ASCO</name>
<evidence type="ECO:0000256" key="2">
    <source>
        <dbReference type="ARBA" id="ARBA00008873"/>
    </source>
</evidence>
<dbReference type="Proteomes" id="UP000094285">
    <property type="component" value="Unassembled WGS sequence"/>
</dbReference>
<evidence type="ECO:0000259" key="13">
    <source>
        <dbReference type="Pfam" id="PF01545"/>
    </source>
</evidence>
<dbReference type="InterPro" id="IPR058533">
    <property type="entry name" value="Cation_efflux_TM"/>
</dbReference>
<evidence type="ECO:0000313" key="14">
    <source>
        <dbReference type="EMBL" id="ODV80929.1"/>
    </source>
</evidence>
<evidence type="ECO:0000256" key="10">
    <source>
        <dbReference type="ARBA" id="ARBA00055037"/>
    </source>
</evidence>
<dbReference type="GO" id="GO:0006826">
    <property type="term" value="P:iron ion transport"/>
    <property type="evidence" value="ECO:0007669"/>
    <property type="project" value="UniProtKB-KW"/>
</dbReference>
<dbReference type="PANTHER" id="PTHR43840">
    <property type="entry name" value="MITOCHONDRIAL METAL TRANSPORTER 1-RELATED"/>
    <property type="match status" value="1"/>
</dbReference>
<accession>A0A1E4SN25</accession>
<evidence type="ECO:0000256" key="4">
    <source>
        <dbReference type="ARBA" id="ARBA00022448"/>
    </source>
</evidence>
<dbReference type="GO" id="GO:0016020">
    <property type="term" value="C:membrane"/>
    <property type="evidence" value="ECO:0007669"/>
    <property type="project" value="UniProtKB-SubCell"/>
</dbReference>
<evidence type="ECO:0000256" key="6">
    <source>
        <dbReference type="ARBA" id="ARBA00022692"/>
    </source>
</evidence>
<evidence type="ECO:0000256" key="1">
    <source>
        <dbReference type="ARBA" id="ARBA00004141"/>
    </source>
</evidence>
<dbReference type="GeneID" id="30983478"/>
<dbReference type="Pfam" id="PF01545">
    <property type="entry name" value="Cation_efflux"/>
    <property type="match status" value="2"/>
</dbReference>
<evidence type="ECO:0000256" key="12">
    <source>
        <dbReference type="SAM" id="Phobius"/>
    </source>
</evidence>
<gene>
    <name evidence="14" type="ORF">CANTADRAFT_46495</name>
</gene>
<evidence type="ECO:0000256" key="9">
    <source>
        <dbReference type="ARBA" id="ARBA00023136"/>
    </source>
</evidence>
<dbReference type="GO" id="GO:0008324">
    <property type="term" value="F:monoatomic cation transmembrane transporter activity"/>
    <property type="evidence" value="ECO:0007669"/>
    <property type="project" value="InterPro"/>
</dbReference>
<evidence type="ECO:0000256" key="5">
    <source>
        <dbReference type="ARBA" id="ARBA00022496"/>
    </source>
</evidence>
<comment type="similarity">
    <text evidence="2">Belongs to the cation diffusion facilitator (CDF) transporter (TC 2.A.4) family. SLC30A subfamily.</text>
</comment>
<evidence type="ECO:0000313" key="15">
    <source>
        <dbReference type="Proteomes" id="UP000094285"/>
    </source>
</evidence>
<dbReference type="InterPro" id="IPR050291">
    <property type="entry name" value="CDF_Transporter"/>
</dbReference>
<proteinExistence type="inferred from homology"/>
<evidence type="ECO:0000256" key="3">
    <source>
        <dbReference type="ARBA" id="ARBA00022434"/>
    </source>
</evidence>
<dbReference type="SUPFAM" id="SSF161111">
    <property type="entry name" value="Cation efflux protein transmembrane domain-like"/>
    <property type="match status" value="1"/>
</dbReference>
<evidence type="ECO:0000256" key="8">
    <source>
        <dbReference type="ARBA" id="ARBA00023065"/>
    </source>
</evidence>
<reference evidence="15" key="1">
    <citation type="submission" date="2016-05" db="EMBL/GenBank/DDBJ databases">
        <title>Comparative genomics of biotechnologically important yeasts.</title>
        <authorList>
            <consortium name="DOE Joint Genome Institute"/>
            <person name="Riley R."/>
            <person name="Haridas S."/>
            <person name="Wolfe K.H."/>
            <person name="Lopes M.R."/>
            <person name="Hittinger C.T."/>
            <person name="Goker M."/>
            <person name="Salamov A."/>
            <person name="Wisecaver J."/>
            <person name="Long T.M."/>
            <person name="Aerts A.L."/>
            <person name="Barry K."/>
            <person name="Choi C."/>
            <person name="Clum A."/>
            <person name="Coughlan A.Y."/>
            <person name="Deshpande S."/>
            <person name="Douglass A.P."/>
            <person name="Hanson S.J."/>
            <person name="Klenk H.-P."/>
            <person name="Labutti K."/>
            <person name="Lapidus A."/>
            <person name="Lindquist E."/>
            <person name="Lipzen A."/>
            <person name="Meier-Kolthoff J.P."/>
            <person name="Ohm R.A."/>
            <person name="Otillar R.P."/>
            <person name="Pangilinan J."/>
            <person name="Peng Y."/>
            <person name="Rokas A."/>
            <person name="Rosa C.A."/>
            <person name="Scheuner C."/>
            <person name="Sibirny A.A."/>
            <person name="Slot J.C."/>
            <person name="Stielow J.B."/>
            <person name="Sun H."/>
            <person name="Kurtzman C.P."/>
            <person name="Blackwell M."/>
            <person name="Grigoriev I.V."/>
            <person name="Jeffries T.W."/>
        </authorList>
    </citation>
    <scope>NUCLEOTIDE SEQUENCE [LARGE SCALE GENOMIC DNA]</scope>
    <source>
        <strain evidence="15">NRRL Y-17324</strain>
    </source>
</reference>
<evidence type="ECO:0000256" key="11">
    <source>
        <dbReference type="SAM" id="MobiDB-lite"/>
    </source>
</evidence>
<keyword evidence="4" id="KW-0813">Transport</keyword>
<evidence type="ECO:0000256" key="7">
    <source>
        <dbReference type="ARBA" id="ARBA00022989"/>
    </source>
</evidence>
<dbReference type="GO" id="GO:0006879">
    <property type="term" value="P:intracellular iron ion homeostasis"/>
    <property type="evidence" value="ECO:0007669"/>
    <property type="project" value="UniProtKB-KW"/>
</dbReference>
<keyword evidence="3" id="KW-0408">Iron</keyword>
<keyword evidence="9 12" id="KW-0472">Membrane</keyword>
<dbReference type="EMBL" id="KV453910">
    <property type="protein sequence ID" value="ODV80929.1"/>
    <property type="molecule type" value="Genomic_DNA"/>
</dbReference>
<organism evidence="14 15">
    <name type="scientific">Suhomyces tanzawaensis NRRL Y-17324</name>
    <dbReference type="NCBI Taxonomy" id="984487"/>
    <lineage>
        <taxon>Eukaryota</taxon>
        <taxon>Fungi</taxon>
        <taxon>Dikarya</taxon>
        <taxon>Ascomycota</taxon>
        <taxon>Saccharomycotina</taxon>
        <taxon>Pichiomycetes</taxon>
        <taxon>Debaryomycetaceae</taxon>
        <taxon>Suhomyces</taxon>
    </lineage>
</organism>
<keyword evidence="5" id="KW-0410">Iron transport</keyword>
<dbReference type="InterPro" id="IPR027469">
    <property type="entry name" value="Cation_efflux_TMD_sf"/>
</dbReference>
<feature type="compositionally biased region" description="Polar residues" evidence="11">
    <location>
        <begin position="1"/>
        <end position="12"/>
    </location>
</feature>
<dbReference type="STRING" id="984487.A0A1E4SN25"/>
<dbReference type="FunFam" id="1.20.1510.10:FF:000013">
    <property type="entry name" value="Cation efflux family protein"/>
    <property type="match status" value="2"/>
</dbReference>
<feature type="region of interest" description="Disordered" evidence="11">
    <location>
        <begin position="1"/>
        <end position="52"/>
    </location>
</feature>
<dbReference type="GO" id="GO:0005739">
    <property type="term" value="C:mitochondrion"/>
    <property type="evidence" value="ECO:0007669"/>
    <property type="project" value="UniProtKB-ARBA"/>
</dbReference>
<feature type="transmembrane region" description="Helical" evidence="12">
    <location>
        <begin position="73"/>
        <end position="95"/>
    </location>
</feature>
<comment type="function">
    <text evidence="10">Mitochondrial metal transporter involved in mitochondrial iron accumulation.</text>
</comment>
<feature type="compositionally biased region" description="Low complexity" evidence="11">
    <location>
        <begin position="191"/>
        <end position="201"/>
    </location>
</feature>
<sequence>MSHQTPKSSSGAVQEPSHHQNHTHAKTPESHSHAHADSHSHGGVLSHTHTHHQPNELLQTSALSILSNPAVRITWIGLLVNVAMVVFKGFGGVYFHSQALIADAIHSVSDMVADFLTLATVNVATKVGTPINFPLGYGKIETVGSLLVSGVLLFAGVSVGWSSLLQIFEFTLPSFLYDYVATIQIGHSHSHGAPSSSPSGHSHSHSHLGSEESAPVVRDIPNINAAWLAAASIVVKELLYRKTMQVAVKTNSKVLVANAWHHRVDSLTAAVALVTVTGGVMFNVAWLDSIGGLCVSLLIIRAGWGTFKSSWFEIIDRGEKPGDETYDKVSGIVQAEVDENLNNFTISELSVMTSGANTNIYLTLKTSQSYTLKELNEFELKFESLIKKDDKFIRNVYVKFKYE</sequence>
<protein>
    <recommendedName>
        <fullName evidence="13">Cation efflux protein transmembrane domain-containing protein</fullName>
    </recommendedName>
</protein>
<keyword evidence="7 12" id="KW-1133">Transmembrane helix</keyword>
<dbReference type="AlphaFoldDB" id="A0A1E4SN25"/>
<dbReference type="Gene3D" id="1.20.1510.10">
    <property type="entry name" value="Cation efflux protein transmembrane domain"/>
    <property type="match status" value="1"/>
</dbReference>
<feature type="compositionally biased region" description="Basic and acidic residues" evidence="11">
    <location>
        <begin position="26"/>
        <end position="40"/>
    </location>
</feature>
<keyword evidence="8" id="KW-0406">Ion transport</keyword>
<dbReference type="PANTHER" id="PTHR43840:SF15">
    <property type="entry name" value="MITOCHONDRIAL METAL TRANSPORTER 1-RELATED"/>
    <property type="match status" value="1"/>
</dbReference>
<comment type="subcellular location">
    <subcellularLocation>
        <location evidence="1">Membrane</location>
        <topology evidence="1">Multi-pass membrane protein</topology>
    </subcellularLocation>
</comment>
<feature type="transmembrane region" description="Helical" evidence="12">
    <location>
        <begin position="146"/>
        <end position="168"/>
    </location>
</feature>
<feature type="domain" description="Cation efflux protein transmembrane" evidence="13">
    <location>
        <begin position="75"/>
        <end position="168"/>
    </location>
</feature>